<dbReference type="AlphaFoldDB" id="A0A8H5FY59"/>
<gene>
    <name evidence="2" type="ORF">D9756_006952</name>
</gene>
<accession>A0A8H5FY59</accession>
<sequence>MVNTSLNNNSSTTVAKDSLAPLRSTRYTCFVIPSRLALFVFTLIILLFAIGFAVVGWVISAKLGKGCFTALGEFIGNSNLDQQLLEIERLALFFHILIYFILALFAAVGVYGAVQKSARYTSLFASTILGQLVFNIASGALCLYLLFRNGSNGDPSLGGYRQCMDVIVARPDDFFLRNLCERSPLMRGLSLGLYVFMWLTEIMAVILSNQYLAQLHEEAAQMEMLNPPSRESFYC</sequence>
<evidence type="ECO:0000313" key="3">
    <source>
        <dbReference type="Proteomes" id="UP000559027"/>
    </source>
</evidence>
<organism evidence="2 3">
    <name type="scientific">Leucocoprinus leucothites</name>
    <dbReference type="NCBI Taxonomy" id="201217"/>
    <lineage>
        <taxon>Eukaryota</taxon>
        <taxon>Fungi</taxon>
        <taxon>Dikarya</taxon>
        <taxon>Basidiomycota</taxon>
        <taxon>Agaricomycotina</taxon>
        <taxon>Agaricomycetes</taxon>
        <taxon>Agaricomycetidae</taxon>
        <taxon>Agaricales</taxon>
        <taxon>Agaricineae</taxon>
        <taxon>Agaricaceae</taxon>
        <taxon>Leucocoprinus</taxon>
    </lineage>
</organism>
<reference evidence="2 3" key="1">
    <citation type="journal article" date="2020" name="ISME J.">
        <title>Uncovering the hidden diversity of litter-decomposition mechanisms in mushroom-forming fungi.</title>
        <authorList>
            <person name="Floudas D."/>
            <person name="Bentzer J."/>
            <person name="Ahren D."/>
            <person name="Johansson T."/>
            <person name="Persson P."/>
            <person name="Tunlid A."/>
        </authorList>
    </citation>
    <scope>NUCLEOTIDE SEQUENCE [LARGE SCALE GENOMIC DNA]</scope>
    <source>
        <strain evidence="2 3">CBS 146.42</strain>
    </source>
</reference>
<feature type="transmembrane region" description="Helical" evidence="1">
    <location>
        <begin position="123"/>
        <end position="147"/>
    </location>
</feature>
<keyword evidence="3" id="KW-1185">Reference proteome</keyword>
<dbReference type="OrthoDB" id="3239304at2759"/>
<evidence type="ECO:0000313" key="2">
    <source>
        <dbReference type="EMBL" id="KAF5354040.1"/>
    </source>
</evidence>
<protein>
    <submittedName>
        <fullName evidence="2">Uncharacterized protein</fullName>
    </submittedName>
</protein>
<dbReference type="EMBL" id="JAACJO010000009">
    <property type="protein sequence ID" value="KAF5354040.1"/>
    <property type="molecule type" value="Genomic_DNA"/>
</dbReference>
<keyword evidence="1" id="KW-0472">Membrane</keyword>
<evidence type="ECO:0000256" key="1">
    <source>
        <dbReference type="SAM" id="Phobius"/>
    </source>
</evidence>
<keyword evidence="1" id="KW-1133">Transmembrane helix</keyword>
<feature type="transmembrane region" description="Helical" evidence="1">
    <location>
        <begin position="36"/>
        <end position="59"/>
    </location>
</feature>
<keyword evidence="1" id="KW-0812">Transmembrane</keyword>
<name>A0A8H5FY59_9AGAR</name>
<comment type="caution">
    <text evidence="2">The sequence shown here is derived from an EMBL/GenBank/DDBJ whole genome shotgun (WGS) entry which is preliminary data.</text>
</comment>
<proteinExistence type="predicted"/>
<dbReference type="Proteomes" id="UP000559027">
    <property type="component" value="Unassembled WGS sequence"/>
</dbReference>
<feature type="transmembrane region" description="Helical" evidence="1">
    <location>
        <begin position="90"/>
        <end position="111"/>
    </location>
</feature>
<feature type="transmembrane region" description="Helical" evidence="1">
    <location>
        <begin position="191"/>
        <end position="212"/>
    </location>
</feature>